<comment type="caution">
    <text evidence="4">The sequence shown here is derived from an EMBL/GenBank/DDBJ whole genome shotgun (WGS) entry which is preliminary data.</text>
</comment>
<evidence type="ECO:0000313" key="5">
    <source>
        <dbReference type="Proteomes" id="UP000286931"/>
    </source>
</evidence>
<evidence type="ECO:0000259" key="3">
    <source>
        <dbReference type="SMART" id="SM00460"/>
    </source>
</evidence>
<feature type="transmembrane region" description="Helical" evidence="2">
    <location>
        <begin position="162"/>
        <end position="181"/>
    </location>
</feature>
<evidence type="ECO:0000256" key="1">
    <source>
        <dbReference type="SAM" id="MobiDB-lite"/>
    </source>
</evidence>
<proteinExistence type="predicted"/>
<dbReference type="Pfam" id="PF11992">
    <property type="entry name" value="TgpA_N"/>
    <property type="match status" value="1"/>
</dbReference>
<feature type="transmembrane region" description="Helical" evidence="2">
    <location>
        <begin position="214"/>
        <end position="233"/>
    </location>
</feature>
<keyword evidence="2" id="KW-0812">Transmembrane</keyword>
<feature type="transmembrane region" description="Helical" evidence="2">
    <location>
        <begin position="116"/>
        <end position="142"/>
    </location>
</feature>
<dbReference type="OrthoDB" id="9804023at2"/>
<feature type="compositionally biased region" description="Low complexity" evidence="1">
    <location>
        <begin position="570"/>
        <end position="597"/>
    </location>
</feature>
<dbReference type="SMART" id="SM00460">
    <property type="entry name" value="TGc"/>
    <property type="match status" value="1"/>
</dbReference>
<feature type="transmembrane region" description="Helical" evidence="2">
    <location>
        <begin position="31"/>
        <end position="49"/>
    </location>
</feature>
<dbReference type="InterPro" id="IPR038765">
    <property type="entry name" value="Papain-like_cys_pep_sf"/>
</dbReference>
<organism evidence="4 5">
    <name type="scientific">Embleya hyalina</name>
    <dbReference type="NCBI Taxonomy" id="516124"/>
    <lineage>
        <taxon>Bacteria</taxon>
        <taxon>Bacillati</taxon>
        <taxon>Actinomycetota</taxon>
        <taxon>Actinomycetes</taxon>
        <taxon>Kitasatosporales</taxon>
        <taxon>Streptomycetaceae</taxon>
        <taxon>Embleya</taxon>
    </lineage>
</organism>
<dbReference type="InterPro" id="IPR021878">
    <property type="entry name" value="TgpA_N"/>
</dbReference>
<keyword evidence="2" id="KW-1133">Transmembrane helix</keyword>
<sequence>MTGRLRLALVAALATALTSSALLPLVDAGGWIAQGLGAILLVALVGEGARRIRVPRPIVGLTQVAALVPYLLLVCVPDASGPIPTPSSVDAFVELMRTGGQDIREFSTPAPATPGIVAILLTVMGGVAVIVDMIAVTYAQAAPAGLPLLALYSVPAALSQSGLGWAVFLIAALAYVLLLLAEGRERLLRWGRPLTPPIPPGHPPMRQYRPPARGGGRIGVAALAVAVAVPALIPLSANRLLDKNDNGPQSHRLTTINPVVKLSDELNRAENRELMRYRTTSAAPGSIYLRISSLDRFDGRSWQPSERQLTDVPKDFPKPPGLDQAVRTTEVITRVESDRDYDQGSLPMPYPATQVQVKGSWRYEPEGRLLLADNKQGLRGLGWTVTSLDVEPTPAQLKAAGAPPPALAPYVALNLPTDMVNRIRQQALRIGGNGTSYDRARNLEEWFARSNQFRYDTKVPPGNGTSALENFLEQKVGYCEQFSSAMAVMARTLGIPARIAVGFIPGTQQADMSYKVSSHDAHAWPELYFSGAGWIRFEPTPSRGNSPSYAQQDVAPVAPSATPGSAGDLPSKQPQTAPSAAPSTATTTAPAAVGASSDGPRLSGRVLLIGGAVLLVALLVVAPMLVRSRVRRRRFAALTRDVAADVDAEDRAGPVLGGWAEVLDTARDLGHPAPDAETPRQAAERLLAVLAVDAPAAEGAGDVDDTGRLAAGSAVLAAREALPRIALATERLLYAAAPPVREPGLGEDVRAVRRGLLARAGRGRRLRASLLPPSLRRRGGQSRGERRYTLAERFRPRLSRRRDEGPGGTPKPADLG</sequence>
<dbReference type="Gene3D" id="3.10.620.30">
    <property type="match status" value="1"/>
</dbReference>
<feature type="region of interest" description="Disordered" evidence="1">
    <location>
        <begin position="774"/>
        <end position="816"/>
    </location>
</feature>
<feature type="transmembrane region" description="Helical" evidence="2">
    <location>
        <begin position="606"/>
        <end position="626"/>
    </location>
</feature>
<dbReference type="PANTHER" id="PTHR42736">
    <property type="entry name" value="PROTEIN-GLUTAMINE GAMMA-GLUTAMYLTRANSFERASE"/>
    <property type="match status" value="1"/>
</dbReference>
<keyword evidence="2" id="KW-0472">Membrane</keyword>
<feature type="compositionally biased region" description="Basic and acidic residues" evidence="1">
    <location>
        <begin position="783"/>
        <end position="805"/>
    </location>
</feature>
<protein>
    <submittedName>
        <fullName evidence="4">Transglutaminase</fullName>
    </submittedName>
</protein>
<reference evidence="4 5" key="1">
    <citation type="submission" date="2018-12" db="EMBL/GenBank/DDBJ databases">
        <title>Draft genome sequence of Embleya hyalina NBRC 13850T.</title>
        <authorList>
            <person name="Komaki H."/>
            <person name="Hosoyama A."/>
            <person name="Kimura A."/>
            <person name="Ichikawa N."/>
            <person name="Tamura T."/>
        </authorList>
    </citation>
    <scope>NUCLEOTIDE SEQUENCE [LARGE SCALE GENOMIC DNA]</scope>
    <source>
        <strain evidence="4 5">NBRC 13850</strain>
    </source>
</reference>
<dbReference type="Proteomes" id="UP000286931">
    <property type="component" value="Unassembled WGS sequence"/>
</dbReference>
<feature type="region of interest" description="Disordered" evidence="1">
    <location>
        <begin position="542"/>
        <end position="598"/>
    </location>
</feature>
<gene>
    <name evidence="4" type="ORF">EHYA_03913</name>
</gene>
<dbReference type="EMBL" id="BIFH01000020">
    <property type="protein sequence ID" value="GCD96228.1"/>
    <property type="molecule type" value="Genomic_DNA"/>
</dbReference>
<dbReference type="SUPFAM" id="SSF54001">
    <property type="entry name" value="Cysteine proteinases"/>
    <property type="match status" value="1"/>
</dbReference>
<evidence type="ECO:0000256" key="2">
    <source>
        <dbReference type="SAM" id="Phobius"/>
    </source>
</evidence>
<dbReference type="AlphaFoldDB" id="A0A401YNS0"/>
<accession>A0A401YNS0</accession>
<feature type="domain" description="Transglutaminase-like" evidence="3">
    <location>
        <begin position="471"/>
        <end position="541"/>
    </location>
</feature>
<dbReference type="InterPro" id="IPR002931">
    <property type="entry name" value="Transglutaminase-like"/>
</dbReference>
<keyword evidence="5" id="KW-1185">Reference proteome</keyword>
<dbReference type="InterPro" id="IPR052901">
    <property type="entry name" value="Bact_TGase-like"/>
</dbReference>
<dbReference type="Pfam" id="PF01841">
    <property type="entry name" value="Transglut_core"/>
    <property type="match status" value="1"/>
</dbReference>
<feature type="compositionally biased region" description="Polar residues" evidence="1">
    <location>
        <begin position="542"/>
        <end position="551"/>
    </location>
</feature>
<evidence type="ECO:0000313" key="4">
    <source>
        <dbReference type="EMBL" id="GCD96228.1"/>
    </source>
</evidence>
<name>A0A401YNS0_9ACTN</name>
<dbReference type="RefSeq" id="WP_126638306.1">
    <property type="nucleotide sequence ID" value="NZ_BIFH01000020.1"/>
</dbReference>
<dbReference type="PANTHER" id="PTHR42736:SF1">
    <property type="entry name" value="PROTEIN-GLUTAMINE GAMMA-GLUTAMYLTRANSFERASE"/>
    <property type="match status" value="1"/>
</dbReference>